<comment type="caution">
    <text evidence="1">The sequence shown here is derived from an EMBL/GenBank/DDBJ whole genome shotgun (WGS) entry which is preliminary data.</text>
</comment>
<protein>
    <recommendedName>
        <fullName evidence="2">LTXXQ motif family protein</fullName>
    </recommendedName>
</protein>
<gene>
    <name evidence="1" type="ORF">SDC9_44629</name>
</gene>
<sequence>MKKIALAVLFSALYVLSLAQPQPLLSPWSAGEDQQNRYEQIQSAKIAFFTTELELSPKEAEEFWPIYNNFWKEREKSYRRIQGNLKNIDKALSGESKISETELKTLMDKYVSEFSSEGDIFKNFHSQFMRILPAEKVAKIYVTEEKFRIKMIHQLRRGQGGPGATQNLR</sequence>
<name>A0A644W3U0_9ZZZZ</name>
<organism evidence="1">
    <name type="scientific">bioreactor metagenome</name>
    <dbReference type="NCBI Taxonomy" id="1076179"/>
    <lineage>
        <taxon>unclassified sequences</taxon>
        <taxon>metagenomes</taxon>
        <taxon>ecological metagenomes</taxon>
    </lineage>
</organism>
<proteinExistence type="predicted"/>
<dbReference type="EMBL" id="VSSQ01000608">
    <property type="protein sequence ID" value="MPL98424.1"/>
    <property type="molecule type" value="Genomic_DNA"/>
</dbReference>
<evidence type="ECO:0000313" key="1">
    <source>
        <dbReference type="EMBL" id="MPL98424.1"/>
    </source>
</evidence>
<accession>A0A644W3U0</accession>
<evidence type="ECO:0008006" key="2">
    <source>
        <dbReference type="Google" id="ProtNLM"/>
    </source>
</evidence>
<reference evidence="1" key="1">
    <citation type="submission" date="2019-08" db="EMBL/GenBank/DDBJ databases">
        <authorList>
            <person name="Kucharzyk K."/>
            <person name="Murdoch R.W."/>
            <person name="Higgins S."/>
            <person name="Loffler F."/>
        </authorList>
    </citation>
    <scope>NUCLEOTIDE SEQUENCE</scope>
</reference>
<dbReference type="AlphaFoldDB" id="A0A644W3U0"/>